<sequence length="326" mass="34452">MAALLCGCGEDNAADAGMAGTGNGQQQTAARVPLSLRTVRTQTGGTVGSGVTRAGASSTTDLSTTTSVGFFMQDPSTPAIVLYANRKGTFDTGDGHWKPVSDQMIWVDNRTSTLAAYAPYNSATSYSSRQLPLTSALYAADGSNDLLAARFTATNASIAAGLDVTLSHVYTRLVFTFVKNSGYTSELKLNKLELSGKDIFSAGSYDLFSETYAPGTGEPKKITATVDLTVPATTLPLPATAKADVLLIPVNKTFTEDALLEVYSTDGKHMKVAIPKSTFTALQPFAPGKQYNFTVKLSPAEMTITKVEVNDWENGGSVSEEVKFDS</sequence>
<keyword evidence="2" id="KW-1185">Reference proteome</keyword>
<name>A0A401LTH8_9BACE</name>
<dbReference type="AlphaFoldDB" id="A0A401LTH8"/>
<organism evidence="1 2">
    <name type="scientific">Bacteroides faecalis</name>
    <dbReference type="NCBI Taxonomy" id="2447885"/>
    <lineage>
        <taxon>Bacteria</taxon>
        <taxon>Pseudomonadati</taxon>
        <taxon>Bacteroidota</taxon>
        <taxon>Bacteroidia</taxon>
        <taxon>Bacteroidales</taxon>
        <taxon>Bacteroidaceae</taxon>
        <taxon>Bacteroides</taxon>
    </lineage>
</organism>
<comment type="caution">
    <text evidence="1">The sequence shown here is derived from an EMBL/GenBank/DDBJ whole genome shotgun (WGS) entry which is preliminary data.</text>
</comment>
<dbReference type="InterPro" id="IPR042278">
    <property type="entry name" value="Mfa-like_1_N"/>
</dbReference>
<dbReference type="Proteomes" id="UP000288079">
    <property type="component" value="Unassembled WGS sequence"/>
</dbReference>
<dbReference type="CDD" id="cd13121">
    <property type="entry name" value="BF2867_like_C"/>
    <property type="match status" value="1"/>
</dbReference>
<protein>
    <recommendedName>
        <fullName evidence="3">Fimbrillin family protein</fullName>
    </recommendedName>
</protein>
<dbReference type="Gene3D" id="2.60.40.2630">
    <property type="match status" value="1"/>
</dbReference>
<proteinExistence type="predicted"/>
<accession>A0A401LTH8</accession>
<dbReference type="Gene3D" id="2.60.40.2620">
    <property type="entry name" value="Fimbrillin-like"/>
    <property type="match status" value="1"/>
</dbReference>
<evidence type="ECO:0000313" key="1">
    <source>
        <dbReference type="EMBL" id="GCB34799.1"/>
    </source>
</evidence>
<dbReference type="Pfam" id="PF13149">
    <property type="entry name" value="Mfa_like_1"/>
    <property type="match status" value="1"/>
</dbReference>
<dbReference type="EMBL" id="BHWB01000004">
    <property type="protein sequence ID" value="GCB34799.1"/>
    <property type="molecule type" value="Genomic_DNA"/>
</dbReference>
<reference evidence="1 2" key="1">
    <citation type="submission" date="2018-10" db="EMBL/GenBank/DDBJ databases">
        <title>Draft Genome Sequence of Bacteroides sp. KCTC 15687.</title>
        <authorList>
            <person name="Yu S.Y."/>
            <person name="Kim J.S."/>
            <person name="Oh B.S."/>
            <person name="Park S.H."/>
            <person name="Kang S.W."/>
            <person name="Park J.E."/>
            <person name="Choi S.H."/>
            <person name="Han K.I."/>
            <person name="Lee K.C."/>
            <person name="Eom M.K."/>
            <person name="Suh M.K."/>
            <person name="Lee D.H."/>
            <person name="Yoon H."/>
            <person name="Kim B."/>
            <person name="Yang S.J."/>
            <person name="Lee J.S."/>
            <person name="Lee J.H."/>
        </authorList>
    </citation>
    <scope>NUCLEOTIDE SEQUENCE [LARGE SCALE GENOMIC DNA]</scope>
    <source>
        <strain evidence="1 2">KCTC 15687</strain>
    </source>
</reference>
<dbReference type="InterPro" id="IPR025049">
    <property type="entry name" value="Mfa-like_1"/>
</dbReference>
<evidence type="ECO:0008006" key="3">
    <source>
        <dbReference type="Google" id="ProtNLM"/>
    </source>
</evidence>
<evidence type="ECO:0000313" key="2">
    <source>
        <dbReference type="Proteomes" id="UP000288079"/>
    </source>
</evidence>
<dbReference type="CDD" id="cd13120">
    <property type="entry name" value="BF2867_like_N"/>
    <property type="match status" value="1"/>
</dbReference>
<gene>
    <name evidence="1" type="ORF">KGMB02408_17440</name>
</gene>